<dbReference type="HAMAP" id="MF_00270">
    <property type="entry name" value="Ribosomal_bS18"/>
    <property type="match status" value="1"/>
</dbReference>
<dbReference type="GO" id="GO:0070181">
    <property type="term" value="F:small ribosomal subunit rRNA binding"/>
    <property type="evidence" value="ECO:0007669"/>
    <property type="project" value="TreeGrafter"/>
</dbReference>
<dbReference type="KEGG" id="psai:C3B54_11153"/>
<evidence type="ECO:0000313" key="8">
    <source>
        <dbReference type="EMBL" id="AVG23157.1"/>
    </source>
</evidence>
<dbReference type="Pfam" id="PF01084">
    <property type="entry name" value="Ribosomal_S18"/>
    <property type="match status" value="1"/>
</dbReference>
<dbReference type="RefSeq" id="WP_104912811.1">
    <property type="nucleotide sequence ID" value="NZ_CP026923.1"/>
</dbReference>
<comment type="subunit">
    <text evidence="5">Part of the 30S ribosomal subunit. Forms a tight heterodimer with protein bS6.</text>
</comment>
<dbReference type="InterPro" id="IPR001648">
    <property type="entry name" value="Ribosomal_bS18"/>
</dbReference>
<evidence type="ECO:0000256" key="3">
    <source>
        <dbReference type="ARBA" id="ARBA00023274"/>
    </source>
</evidence>
<dbReference type="Proteomes" id="UP000243077">
    <property type="component" value="Chromosome"/>
</dbReference>
<keyword evidence="9" id="KW-1185">Reference proteome</keyword>
<keyword evidence="3 5" id="KW-0687">Ribonucleoprotein</keyword>
<evidence type="ECO:0000256" key="6">
    <source>
        <dbReference type="RuleBase" id="RU003910"/>
    </source>
</evidence>
<dbReference type="InterPro" id="IPR018275">
    <property type="entry name" value="Ribosomal_bS18_CS"/>
</dbReference>
<dbReference type="InterPro" id="IPR036870">
    <property type="entry name" value="Ribosomal_bS18_sf"/>
</dbReference>
<dbReference type="AlphaFoldDB" id="A0A2L2BND9"/>
<accession>A0A2L2BND9</accession>
<comment type="function">
    <text evidence="5">Binds as a heterodimer with protein bS6 to the central domain of the 16S rRNA, where it helps stabilize the platform of the 30S subunit.</text>
</comment>
<dbReference type="SUPFAM" id="SSF46911">
    <property type="entry name" value="Ribosomal protein S18"/>
    <property type="match status" value="1"/>
</dbReference>
<dbReference type="GO" id="GO:0022627">
    <property type="term" value="C:cytosolic small ribosomal subunit"/>
    <property type="evidence" value="ECO:0007669"/>
    <property type="project" value="TreeGrafter"/>
</dbReference>
<keyword evidence="2 5" id="KW-0689">Ribosomal protein</keyword>
<dbReference type="GO" id="GO:0006412">
    <property type="term" value="P:translation"/>
    <property type="evidence" value="ECO:0007669"/>
    <property type="project" value="UniProtKB-UniRule"/>
</dbReference>
<dbReference type="OrthoDB" id="9812008at2"/>
<gene>
    <name evidence="5" type="primary">rpsR</name>
    <name evidence="8" type="ORF">C3B54_11153</name>
</gene>
<dbReference type="PRINTS" id="PR00974">
    <property type="entry name" value="RIBOSOMALS18"/>
</dbReference>
<dbReference type="PANTHER" id="PTHR13479:SF40">
    <property type="entry name" value="SMALL RIBOSOMAL SUBUNIT PROTEIN BS18M"/>
    <property type="match status" value="1"/>
</dbReference>
<organism evidence="8 9">
    <name type="scientific">Pontimonas salivibrio</name>
    <dbReference type="NCBI Taxonomy" id="1159327"/>
    <lineage>
        <taxon>Bacteria</taxon>
        <taxon>Bacillati</taxon>
        <taxon>Actinomycetota</taxon>
        <taxon>Actinomycetes</taxon>
        <taxon>Micrococcales</taxon>
        <taxon>Microbacteriaceae</taxon>
        <taxon>Pontimonas</taxon>
    </lineage>
</organism>
<feature type="region of interest" description="Disordered" evidence="7">
    <location>
        <begin position="1"/>
        <end position="23"/>
    </location>
</feature>
<protein>
    <recommendedName>
        <fullName evidence="4 5">Small ribosomal subunit protein bS18</fullName>
    </recommendedName>
</protein>
<dbReference type="PANTHER" id="PTHR13479">
    <property type="entry name" value="30S RIBOSOMAL PROTEIN S18"/>
    <property type="match status" value="1"/>
</dbReference>
<sequence>MAGKASGDRRKPRGPKGGKPQAPVKAITVGVIDYKDVQTLKRFISERGKIRARRITGVSVQEQRLLAKAIKNAREMALLPYAGAGRS</sequence>
<evidence type="ECO:0000256" key="5">
    <source>
        <dbReference type="HAMAP-Rule" id="MF_00270"/>
    </source>
</evidence>
<evidence type="ECO:0000256" key="2">
    <source>
        <dbReference type="ARBA" id="ARBA00022980"/>
    </source>
</evidence>
<name>A0A2L2BND9_9MICO</name>
<evidence type="ECO:0000256" key="1">
    <source>
        <dbReference type="ARBA" id="ARBA00005589"/>
    </source>
</evidence>
<dbReference type="EMBL" id="CP026923">
    <property type="protein sequence ID" value="AVG23157.1"/>
    <property type="molecule type" value="Genomic_DNA"/>
</dbReference>
<dbReference type="GO" id="GO:0003735">
    <property type="term" value="F:structural constituent of ribosome"/>
    <property type="evidence" value="ECO:0007669"/>
    <property type="project" value="InterPro"/>
</dbReference>
<keyword evidence="5" id="KW-0699">rRNA-binding</keyword>
<evidence type="ECO:0000256" key="4">
    <source>
        <dbReference type="ARBA" id="ARBA00035141"/>
    </source>
</evidence>
<comment type="similarity">
    <text evidence="1 5 6">Belongs to the bacterial ribosomal protein bS18 family.</text>
</comment>
<dbReference type="NCBIfam" id="TIGR00165">
    <property type="entry name" value="S18"/>
    <property type="match status" value="1"/>
</dbReference>
<evidence type="ECO:0000313" key="9">
    <source>
        <dbReference type="Proteomes" id="UP000243077"/>
    </source>
</evidence>
<reference evidence="8 9" key="1">
    <citation type="submission" date="2018-02" db="EMBL/GenBank/DDBJ databases">
        <title>Complete genome of the streamlined marine actinobacterium Pontimonas salivibrio CL-TW6 adapted to coastal planktonic lifestype.</title>
        <authorList>
            <person name="Cho B.C."/>
            <person name="Hardies S.C."/>
            <person name="Jang G.I."/>
            <person name="Hwang C.Y."/>
        </authorList>
    </citation>
    <scope>NUCLEOTIDE SEQUENCE [LARGE SCALE GENOMIC DNA]</scope>
    <source>
        <strain evidence="8 9">CL-TW6</strain>
    </source>
</reference>
<keyword evidence="5" id="KW-0694">RNA-binding</keyword>
<proteinExistence type="inferred from homology"/>
<dbReference type="Gene3D" id="4.10.640.10">
    <property type="entry name" value="Ribosomal protein S18"/>
    <property type="match status" value="1"/>
</dbReference>
<dbReference type="PROSITE" id="PS00057">
    <property type="entry name" value="RIBOSOMAL_S18"/>
    <property type="match status" value="1"/>
</dbReference>
<evidence type="ECO:0000256" key="7">
    <source>
        <dbReference type="SAM" id="MobiDB-lite"/>
    </source>
</evidence>